<accession>A0ABR1WXM3</accession>
<comment type="caution">
    <text evidence="1">The sequence shown here is derived from an EMBL/GenBank/DDBJ whole genome shotgun (WGS) entry which is preliminary data.</text>
</comment>
<dbReference type="Pfam" id="PF00300">
    <property type="entry name" value="His_Phos_1"/>
    <property type="match status" value="1"/>
</dbReference>
<organism evidence="1 2">
    <name type="scientific">Apiospora hydei</name>
    <dbReference type="NCBI Taxonomy" id="1337664"/>
    <lineage>
        <taxon>Eukaryota</taxon>
        <taxon>Fungi</taxon>
        <taxon>Dikarya</taxon>
        <taxon>Ascomycota</taxon>
        <taxon>Pezizomycotina</taxon>
        <taxon>Sordariomycetes</taxon>
        <taxon>Xylariomycetidae</taxon>
        <taxon>Amphisphaeriales</taxon>
        <taxon>Apiosporaceae</taxon>
        <taxon>Apiospora</taxon>
    </lineage>
</organism>
<evidence type="ECO:0000313" key="2">
    <source>
        <dbReference type="Proteomes" id="UP001433268"/>
    </source>
</evidence>
<dbReference type="InterPro" id="IPR050275">
    <property type="entry name" value="PGM_Phosphatase"/>
</dbReference>
<dbReference type="SUPFAM" id="SSF53254">
    <property type="entry name" value="Phosphoglycerate mutase-like"/>
    <property type="match status" value="1"/>
</dbReference>
<dbReference type="PANTHER" id="PTHR48100:SF1">
    <property type="entry name" value="HISTIDINE PHOSPHATASE FAMILY PROTEIN-RELATED"/>
    <property type="match status" value="1"/>
</dbReference>
<reference evidence="1 2" key="1">
    <citation type="submission" date="2023-01" db="EMBL/GenBank/DDBJ databases">
        <title>Analysis of 21 Apiospora genomes using comparative genomics revels a genus with tremendous synthesis potential of carbohydrate active enzymes and secondary metabolites.</title>
        <authorList>
            <person name="Sorensen T."/>
        </authorList>
    </citation>
    <scope>NUCLEOTIDE SEQUENCE [LARGE SCALE GENOMIC DNA]</scope>
    <source>
        <strain evidence="1 2">CBS 114990</strain>
    </source>
</reference>
<dbReference type="GeneID" id="92040245"/>
<dbReference type="RefSeq" id="XP_066670803.1">
    <property type="nucleotide sequence ID" value="XM_066807185.1"/>
</dbReference>
<dbReference type="Proteomes" id="UP001433268">
    <property type="component" value="Unassembled WGS sequence"/>
</dbReference>
<dbReference type="InterPro" id="IPR013078">
    <property type="entry name" value="His_Pase_superF_clade-1"/>
</dbReference>
<dbReference type="InterPro" id="IPR029033">
    <property type="entry name" value="His_PPase_superfam"/>
</dbReference>
<keyword evidence="2" id="KW-1185">Reference proteome</keyword>
<protein>
    <submittedName>
        <fullName evidence="1">Phosphomutase-like protein 3</fullName>
    </submittedName>
</protein>
<sequence length="292" mass="33892">MSDHYHPLGDWAFTRADCVTLQRPYFQRNLRLIAGNEPDYTLPWDDNMYLIYPSEATPDWKKLYQHVKELNAISNQDSQYKIVYVMRRAHKKQVPSNPNEIDPEVSELGKKQCSTLQTGFERAITQLGLPPPDVVVTSPLTRALQTTQWGLAPIFDSSETLVLEGLREKVTGDGKNKRHSKSWIKEQFPQFDCRNVDDTDRFGATYCDPTNEEPYHEVWRRVYESLAFLFENRKRDPVVLLMTHCLVIQTIQREIDGWDVPEEERKSKEFYVGEAGGYAMIIKGERSRVSSI</sequence>
<gene>
    <name evidence="1" type="ORF">PG997_002870</name>
</gene>
<dbReference type="PANTHER" id="PTHR48100">
    <property type="entry name" value="BROAD-SPECIFICITY PHOSPHATASE YOR283W-RELATED"/>
    <property type="match status" value="1"/>
</dbReference>
<evidence type="ECO:0000313" key="1">
    <source>
        <dbReference type="EMBL" id="KAK8087909.1"/>
    </source>
</evidence>
<proteinExistence type="predicted"/>
<name>A0ABR1WXM3_9PEZI</name>
<dbReference type="Gene3D" id="3.40.50.1240">
    <property type="entry name" value="Phosphoglycerate mutase-like"/>
    <property type="match status" value="1"/>
</dbReference>
<dbReference type="EMBL" id="JAQQWN010000004">
    <property type="protein sequence ID" value="KAK8087909.1"/>
    <property type="molecule type" value="Genomic_DNA"/>
</dbReference>